<evidence type="ECO:0000313" key="2">
    <source>
        <dbReference type="EMBL" id="CAB3638255.1"/>
    </source>
</evidence>
<keyword evidence="1" id="KW-0812">Transmembrane</keyword>
<feature type="transmembrane region" description="Helical" evidence="1">
    <location>
        <begin position="43"/>
        <end position="63"/>
    </location>
</feature>
<organism evidence="2 3">
    <name type="scientific">Paraburkholderia phenoliruptrix</name>
    <dbReference type="NCBI Taxonomy" id="252970"/>
    <lineage>
        <taxon>Bacteria</taxon>
        <taxon>Pseudomonadati</taxon>
        <taxon>Pseudomonadota</taxon>
        <taxon>Betaproteobacteria</taxon>
        <taxon>Burkholderiales</taxon>
        <taxon>Burkholderiaceae</taxon>
        <taxon>Paraburkholderia</taxon>
    </lineage>
</organism>
<protein>
    <recommendedName>
        <fullName evidence="4">TVP38/TMEM64 family membrane protein</fullName>
    </recommendedName>
</protein>
<evidence type="ECO:0000256" key="1">
    <source>
        <dbReference type="SAM" id="Phobius"/>
    </source>
</evidence>
<dbReference type="Proteomes" id="UP000494249">
    <property type="component" value="Unassembled WGS sequence"/>
</dbReference>
<proteinExistence type="predicted"/>
<feature type="transmembrane region" description="Helical" evidence="1">
    <location>
        <begin position="162"/>
        <end position="181"/>
    </location>
</feature>
<evidence type="ECO:0000313" key="3">
    <source>
        <dbReference type="Proteomes" id="UP000494249"/>
    </source>
</evidence>
<evidence type="ECO:0008006" key="4">
    <source>
        <dbReference type="Google" id="ProtNLM"/>
    </source>
</evidence>
<dbReference type="EMBL" id="CADIKB010000001">
    <property type="protein sequence ID" value="CAB3638255.1"/>
    <property type="molecule type" value="Genomic_DNA"/>
</dbReference>
<sequence length="214" mass="24160">MVATLAILFAVVLLINLMPAFAPPTWMAMSWVGFNVPEGNPFVFALVAASAATLGRLVLATFARTLVRGRLMREADRENIDVIRIWLERHKTMTASAFFFYSLSPFPSNYLFIAYGLSGLPLRVIGVPFFIGRTASYAVWAHLGRFVSTHIDPEVQFEGSYLSGYFVVTQIALLGLVYILMKLDWKILVEQRKLTWRRSMKPPGQVKDGHTTRR</sequence>
<keyword evidence="1" id="KW-1133">Transmembrane helix</keyword>
<gene>
    <name evidence="2" type="ORF">LMG22037_00050</name>
</gene>
<reference evidence="2 3" key="1">
    <citation type="submission" date="2020-04" db="EMBL/GenBank/DDBJ databases">
        <authorList>
            <person name="De Canck E."/>
        </authorList>
    </citation>
    <scope>NUCLEOTIDE SEQUENCE [LARGE SCALE GENOMIC DNA]</scope>
    <source>
        <strain evidence="2 3">LMG 22037</strain>
    </source>
</reference>
<accession>A0A6J4ZNQ3</accession>
<dbReference type="AlphaFoldDB" id="A0A6J4ZNQ3"/>
<keyword evidence="1" id="KW-0472">Membrane</keyword>
<name>A0A6J4ZNQ3_9BURK</name>